<dbReference type="PANTHER" id="PTHR43775:SF37">
    <property type="entry name" value="SI:DKEY-61P9.11"/>
    <property type="match status" value="1"/>
</dbReference>
<feature type="domain" description="PKS/mFAS DH" evidence="4">
    <location>
        <begin position="73"/>
        <end position="298"/>
    </location>
</feature>
<dbReference type="OrthoDB" id="329835at2759"/>
<dbReference type="GO" id="GO:0004312">
    <property type="term" value="F:fatty acid synthase activity"/>
    <property type="evidence" value="ECO:0007669"/>
    <property type="project" value="TreeGrafter"/>
</dbReference>
<feature type="region of interest" description="N-terminal hotdog fold" evidence="3">
    <location>
        <begin position="73"/>
        <end position="231"/>
    </location>
</feature>
<evidence type="ECO:0000256" key="1">
    <source>
        <dbReference type="ARBA" id="ARBA00022450"/>
    </source>
</evidence>
<comment type="caution">
    <text evidence="3">Lacks conserved residue(s) required for the propagation of feature annotation.</text>
</comment>
<keyword evidence="1" id="KW-0596">Phosphopantetheine</keyword>
<dbReference type="EMBL" id="CDMY01000561">
    <property type="protein sequence ID" value="CEM22853.1"/>
    <property type="molecule type" value="Genomic_DNA"/>
</dbReference>
<evidence type="ECO:0000313" key="6">
    <source>
        <dbReference type="Proteomes" id="UP000041254"/>
    </source>
</evidence>
<keyword evidence="6" id="KW-1185">Reference proteome</keyword>
<evidence type="ECO:0000313" key="5">
    <source>
        <dbReference type="EMBL" id="CEM22853.1"/>
    </source>
</evidence>
<dbReference type="SMART" id="SM00826">
    <property type="entry name" value="PKS_DH"/>
    <property type="match status" value="1"/>
</dbReference>
<evidence type="ECO:0000256" key="2">
    <source>
        <dbReference type="ARBA" id="ARBA00022553"/>
    </source>
</evidence>
<dbReference type="Gene3D" id="3.10.129.110">
    <property type="entry name" value="Polyketide synthase dehydratase"/>
    <property type="match status" value="1"/>
</dbReference>
<dbReference type="InterPro" id="IPR050091">
    <property type="entry name" value="PKS_NRPS_Biosynth_Enz"/>
</dbReference>
<dbReference type="InterPro" id="IPR020807">
    <property type="entry name" value="PKS_DH"/>
</dbReference>
<proteinExistence type="predicted"/>
<dbReference type="VEuPathDB" id="CryptoDB:Vbra_636"/>
<dbReference type="PROSITE" id="PS52019">
    <property type="entry name" value="PKS_MFAS_DH"/>
    <property type="match status" value="1"/>
</dbReference>
<accession>A0A0G4G3L7</accession>
<dbReference type="InterPro" id="IPR049552">
    <property type="entry name" value="PKS_DH_N"/>
</dbReference>
<dbReference type="Proteomes" id="UP000041254">
    <property type="component" value="Unassembled WGS sequence"/>
</dbReference>
<dbReference type="InterPro" id="IPR042104">
    <property type="entry name" value="PKS_dehydratase_sf"/>
</dbReference>
<protein>
    <recommendedName>
        <fullName evidence="4">PKS/mFAS DH domain-containing protein</fullName>
    </recommendedName>
</protein>
<reference evidence="5 6" key="1">
    <citation type="submission" date="2014-11" db="EMBL/GenBank/DDBJ databases">
        <authorList>
            <person name="Zhu J."/>
            <person name="Qi W."/>
            <person name="Song R."/>
        </authorList>
    </citation>
    <scope>NUCLEOTIDE SEQUENCE [LARGE SCALE GENOMIC DNA]</scope>
</reference>
<dbReference type="InterPro" id="IPR049551">
    <property type="entry name" value="PKS_DH_C"/>
</dbReference>
<dbReference type="Pfam" id="PF14765">
    <property type="entry name" value="PS-DH"/>
    <property type="match status" value="1"/>
</dbReference>
<organism evidence="5 6">
    <name type="scientific">Vitrella brassicaformis (strain CCMP3155)</name>
    <dbReference type="NCBI Taxonomy" id="1169540"/>
    <lineage>
        <taxon>Eukaryota</taxon>
        <taxon>Sar</taxon>
        <taxon>Alveolata</taxon>
        <taxon>Colpodellida</taxon>
        <taxon>Vitrellaceae</taxon>
        <taxon>Vitrella</taxon>
    </lineage>
</organism>
<evidence type="ECO:0000256" key="3">
    <source>
        <dbReference type="PROSITE-ProRule" id="PRU01363"/>
    </source>
</evidence>
<evidence type="ECO:0000259" key="4">
    <source>
        <dbReference type="PROSITE" id="PS52019"/>
    </source>
</evidence>
<dbReference type="Gene3D" id="3.10.129.10">
    <property type="entry name" value="Hotdog Thioesterase"/>
    <property type="match status" value="1"/>
</dbReference>
<feature type="region of interest" description="C-terminal hotdog fold" evidence="3">
    <location>
        <begin position="254"/>
        <end position="298"/>
    </location>
</feature>
<name>A0A0G4G3L7_VITBC</name>
<sequence length="298" mass="32094">LPTIDPSNDKADGISLAVHHATAVHEGAHEWNHRHFPWADVRHPVLGKRADEEDYVRYESTLRKEVGGLLQDHVVLGNALMPGAASSATPSASHDEADYVRYESTLRKEVGGLLQDHVVLGNALMPGAGFLDILAAAGAAATERAHAPGSKSHTAAMVHMEDVLFERPLSVPSKPEESGSALPCVRIQVDKSAESDCSRPPMTVEILSKSQSEQSFATVGTGRVVSIDQARPDASAMAVCAAEEELKSAKERCTRAADLELFYGQLSQVGLRYGPRFQTVSDLQDGSRQGLSWALRRV</sequence>
<dbReference type="AlphaFoldDB" id="A0A0G4G3L7"/>
<dbReference type="Pfam" id="PF21089">
    <property type="entry name" value="PKS_DH_N"/>
    <property type="match status" value="1"/>
</dbReference>
<dbReference type="InterPro" id="IPR049900">
    <property type="entry name" value="PKS_mFAS_DH"/>
</dbReference>
<keyword evidence="2" id="KW-0597">Phosphoprotein</keyword>
<dbReference type="PANTHER" id="PTHR43775">
    <property type="entry name" value="FATTY ACID SYNTHASE"/>
    <property type="match status" value="1"/>
</dbReference>
<gene>
    <name evidence="5" type="ORF">Vbra_636</name>
</gene>
<feature type="non-terminal residue" evidence="5">
    <location>
        <position position="1"/>
    </location>
</feature>
<dbReference type="InParanoid" id="A0A0G4G3L7"/>
<dbReference type="GO" id="GO:0006633">
    <property type="term" value="P:fatty acid biosynthetic process"/>
    <property type="evidence" value="ECO:0007669"/>
    <property type="project" value="TreeGrafter"/>
</dbReference>